<dbReference type="Proteomes" id="UP001494588">
    <property type="component" value="Unassembled WGS sequence"/>
</dbReference>
<dbReference type="Gene3D" id="1.20.1250.20">
    <property type="entry name" value="MFS general substrate transporter like domains"/>
    <property type="match status" value="2"/>
</dbReference>
<dbReference type="PANTHER" id="PTHR43791">
    <property type="entry name" value="PERMEASE-RELATED"/>
    <property type="match status" value="1"/>
</dbReference>
<evidence type="ECO:0000256" key="5">
    <source>
        <dbReference type="ARBA" id="ARBA00023136"/>
    </source>
</evidence>
<dbReference type="SUPFAM" id="SSF103473">
    <property type="entry name" value="MFS general substrate transporter"/>
    <property type="match status" value="1"/>
</dbReference>
<evidence type="ECO:0000313" key="9">
    <source>
        <dbReference type="Proteomes" id="UP001494588"/>
    </source>
</evidence>
<dbReference type="InterPro" id="IPR036259">
    <property type="entry name" value="MFS_trans_sf"/>
</dbReference>
<dbReference type="RefSeq" id="WP_201652510.1">
    <property type="nucleotide sequence ID" value="NZ_CAJHCS010000016.1"/>
</dbReference>
<reference evidence="8 9" key="1">
    <citation type="submission" date="2024-01" db="EMBL/GenBank/DDBJ databases">
        <title>The diversity of rhizobia nodulating Mimosa spp. in eleven states of Brazil covering several biomes is determined by host plant, location, and edaphic factors.</title>
        <authorList>
            <person name="Rouws L."/>
            <person name="Barauna A."/>
            <person name="Beukes C."/>
            <person name="De Faria S.M."/>
            <person name="Gross E."/>
            <person name="Dos Reis Junior F.B."/>
            <person name="Simon M."/>
            <person name="Maluk M."/>
            <person name="Odee D.W."/>
            <person name="Kenicer G."/>
            <person name="Young J.P.W."/>
            <person name="Reis V.M."/>
            <person name="Zilli J."/>
            <person name="James E.K."/>
        </authorList>
    </citation>
    <scope>NUCLEOTIDE SEQUENCE [LARGE SCALE GENOMIC DNA]</scope>
    <source>
        <strain evidence="8 9">JPY77</strain>
    </source>
</reference>
<feature type="domain" description="Major facilitator superfamily (MFS) profile" evidence="7">
    <location>
        <begin position="35"/>
        <end position="440"/>
    </location>
</feature>
<evidence type="ECO:0000259" key="7">
    <source>
        <dbReference type="PROSITE" id="PS50850"/>
    </source>
</evidence>
<comment type="caution">
    <text evidence="8">The sequence shown here is derived from an EMBL/GenBank/DDBJ whole genome shotgun (WGS) entry which is preliminary data.</text>
</comment>
<feature type="transmembrane region" description="Helical" evidence="6">
    <location>
        <begin position="125"/>
        <end position="147"/>
    </location>
</feature>
<feature type="transmembrane region" description="Helical" evidence="6">
    <location>
        <begin position="101"/>
        <end position="119"/>
    </location>
</feature>
<dbReference type="PANTHER" id="PTHR43791:SF36">
    <property type="entry name" value="TRANSPORTER, PUTATIVE (AFU_ORTHOLOGUE AFUA_6G08340)-RELATED"/>
    <property type="match status" value="1"/>
</dbReference>
<keyword evidence="9" id="KW-1185">Reference proteome</keyword>
<feature type="transmembrane region" description="Helical" evidence="6">
    <location>
        <begin position="31"/>
        <end position="49"/>
    </location>
</feature>
<evidence type="ECO:0000256" key="4">
    <source>
        <dbReference type="ARBA" id="ARBA00022989"/>
    </source>
</evidence>
<keyword evidence="5 6" id="KW-0472">Membrane</keyword>
<gene>
    <name evidence="8" type="ORF">V4C55_26335</name>
</gene>
<dbReference type="CDD" id="cd17319">
    <property type="entry name" value="MFS_ExuT_GudP_like"/>
    <property type="match status" value="1"/>
</dbReference>
<evidence type="ECO:0000256" key="2">
    <source>
        <dbReference type="ARBA" id="ARBA00022448"/>
    </source>
</evidence>
<feature type="transmembrane region" description="Helical" evidence="6">
    <location>
        <begin position="294"/>
        <end position="314"/>
    </location>
</feature>
<sequence>MKPKMASPMIGAELRVSDDAVGFEAGTYAKVARRLIPFLMLCYLGAYLDRVNVGFAKLQMLNDLRFSETVYGIGAGIFFLGYFLFEVPSNVILHKVGARNWLARIMLTWALISASFVFVKSPTVFYVLRFLLGVAEAGFAPGVILYLTYWFPAARRAKALSMFFMAIPLAGIVGGPLSGWIMHSFQGLHGLAGWKWLFMLEAVPSLVLGFAIILYLDNGIASAKWLTDDEKALLKRNVDKDRTQTTEHMSIRAFIADRRLWLMAAIYFCVVLGQYGLTFWLPTIIRRTGVADPLWVGILTAIPYLCAIVALPLLGSSADKRRERRLHLAIPMLVSAAGFATLPMLGSVGASIVCVSVAAAGILASSSLFWALPTAVLGGMSAAAGIAAVNCFANLAGFFSPAIVGWLNDLTGKSTAGLIFISSAVVLGAVLVFFVPAKTVNR</sequence>
<keyword evidence="4 6" id="KW-1133">Transmembrane helix</keyword>
<protein>
    <submittedName>
        <fullName evidence="8">MFS transporter</fullName>
    </submittedName>
</protein>
<proteinExistence type="predicted"/>
<keyword evidence="3 6" id="KW-0812">Transmembrane</keyword>
<keyword evidence="2" id="KW-0813">Transport</keyword>
<feature type="transmembrane region" description="Helical" evidence="6">
    <location>
        <begin position="350"/>
        <end position="372"/>
    </location>
</feature>
<feature type="transmembrane region" description="Helical" evidence="6">
    <location>
        <begin position="416"/>
        <end position="437"/>
    </location>
</feature>
<evidence type="ECO:0000256" key="1">
    <source>
        <dbReference type="ARBA" id="ARBA00004141"/>
    </source>
</evidence>
<dbReference type="PROSITE" id="PS50850">
    <property type="entry name" value="MFS"/>
    <property type="match status" value="1"/>
</dbReference>
<feature type="transmembrane region" description="Helical" evidence="6">
    <location>
        <begin position="260"/>
        <end position="282"/>
    </location>
</feature>
<accession>A0ABU9QII7</accession>
<evidence type="ECO:0000256" key="6">
    <source>
        <dbReference type="SAM" id="Phobius"/>
    </source>
</evidence>
<feature type="transmembrane region" description="Helical" evidence="6">
    <location>
        <begin position="194"/>
        <end position="216"/>
    </location>
</feature>
<dbReference type="InterPro" id="IPR011701">
    <property type="entry name" value="MFS"/>
</dbReference>
<evidence type="ECO:0000313" key="8">
    <source>
        <dbReference type="EMBL" id="MEM5289252.1"/>
    </source>
</evidence>
<name>A0ABU9QII7_9BURK</name>
<feature type="transmembrane region" description="Helical" evidence="6">
    <location>
        <begin position="69"/>
        <end position="89"/>
    </location>
</feature>
<feature type="transmembrane region" description="Helical" evidence="6">
    <location>
        <begin position="159"/>
        <end position="182"/>
    </location>
</feature>
<dbReference type="EMBL" id="JAZHGC010000024">
    <property type="protein sequence ID" value="MEM5289252.1"/>
    <property type="molecule type" value="Genomic_DNA"/>
</dbReference>
<dbReference type="InterPro" id="IPR020846">
    <property type="entry name" value="MFS_dom"/>
</dbReference>
<evidence type="ECO:0000256" key="3">
    <source>
        <dbReference type="ARBA" id="ARBA00022692"/>
    </source>
</evidence>
<dbReference type="Pfam" id="PF07690">
    <property type="entry name" value="MFS_1"/>
    <property type="match status" value="1"/>
</dbReference>
<comment type="subcellular location">
    <subcellularLocation>
        <location evidence="1">Membrane</location>
        <topology evidence="1">Multi-pass membrane protein</topology>
    </subcellularLocation>
</comment>
<feature type="transmembrane region" description="Helical" evidence="6">
    <location>
        <begin position="384"/>
        <end position="404"/>
    </location>
</feature>
<organism evidence="8 9">
    <name type="scientific">Paraburkholderia sabiae</name>
    <dbReference type="NCBI Taxonomy" id="273251"/>
    <lineage>
        <taxon>Bacteria</taxon>
        <taxon>Pseudomonadati</taxon>
        <taxon>Pseudomonadota</taxon>
        <taxon>Betaproteobacteria</taxon>
        <taxon>Burkholderiales</taxon>
        <taxon>Burkholderiaceae</taxon>
        <taxon>Paraburkholderia</taxon>
    </lineage>
</organism>
<feature type="transmembrane region" description="Helical" evidence="6">
    <location>
        <begin position="326"/>
        <end position="344"/>
    </location>
</feature>